<dbReference type="Proteomes" id="UP000664779">
    <property type="component" value="Unassembled WGS sequence"/>
</dbReference>
<evidence type="ECO:0000313" key="3">
    <source>
        <dbReference type="Proteomes" id="UP000664779"/>
    </source>
</evidence>
<dbReference type="RefSeq" id="WP_206937881.1">
    <property type="nucleotide sequence ID" value="NZ_JAFLNF010000001.1"/>
</dbReference>
<accession>A0A939ELJ3</accession>
<keyword evidence="3" id="KW-1185">Reference proteome</keyword>
<gene>
    <name evidence="2" type="ORF">J0X15_02245</name>
</gene>
<comment type="caution">
    <text evidence="2">The sequence shown here is derived from an EMBL/GenBank/DDBJ whole genome shotgun (WGS) entry which is preliminary data.</text>
</comment>
<name>A0A939ELJ3_9HYPH</name>
<evidence type="ECO:0000259" key="1">
    <source>
        <dbReference type="Pfam" id="PF13672"/>
    </source>
</evidence>
<organism evidence="2 3">
    <name type="scientific">Roseibium limicola</name>
    <dbReference type="NCBI Taxonomy" id="2816037"/>
    <lineage>
        <taxon>Bacteria</taxon>
        <taxon>Pseudomonadati</taxon>
        <taxon>Pseudomonadota</taxon>
        <taxon>Alphaproteobacteria</taxon>
        <taxon>Hyphomicrobiales</taxon>
        <taxon>Stappiaceae</taxon>
        <taxon>Roseibium</taxon>
    </lineage>
</organism>
<dbReference type="SUPFAM" id="SSF81606">
    <property type="entry name" value="PP2C-like"/>
    <property type="match status" value="1"/>
</dbReference>
<dbReference type="InterPro" id="IPR036457">
    <property type="entry name" value="PPM-type-like_dom_sf"/>
</dbReference>
<dbReference type="EMBL" id="JAFLNF010000001">
    <property type="protein sequence ID" value="MBO0344027.1"/>
    <property type="molecule type" value="Genomic_DNA"/>
</dbReference>
<dbReference type="InterPro" id="IPR001932">
    <property type="entry name" value="PPM-type_phosphatase-like_dom"/>
</dbReference>
<dbReference type="Pfam" id="PF13672">
    <property type="entry name" value="PP2C_2"/>
    <property type="match status" value="1"/>
</dbReference>
<evidence type="ECO:0000313" key="2">
    <source>
        <dbReference type="EMBL" id="MBO0344027.1"/>
    </source>
</evidence>
<sequence>MSKGTSMNIEAFSRSKYKNSTKPGDDVILIEPDQVLAVFDGATDPTGAFYNGESSGRIAARSAARCVADMLVRGTLDEAPAEMIFQEISTSVKTAAQERNVAHPASTTAALAVKCGDMYRILALGDTGVRLNGTKILQHHKIIDTVSTAARIQVHKTLSQRMDESDDVEFATRQTIFLGLEAAIETGKLTRQETELAIQAATQASGLPQSVVAEFLSGGIRTQFHYANADHLLGFASLNGGQVIANGLTDLTIPASELESIEIFSDGYISIPTSGIRCADWEAEFTRVETEDFHKTGAFPAVKGSTSSETCDDRTVISAGI</sequence>
<reference evidence="2" key="1">
    <citation type="submission" date="2021-03" db="EMBL/GenBank/DDBJ databases">
        <title>Roseibium sp. CAU 1637 isolated from Incheon.</title>
        <authorList>
            <person name="Kim W."/>
        </authorList>
    </citation>
    <scope>NUCLEOTIDE SEQUENCE</scope>
    <source>
        <strain evidence="2">CAU 1637</strain>
    </source>
</reference>
<feature type="domain" description="PPM-type phosphatase" evidence="1">
    <location>
        <begin position="34"/>
        <end position="131"/>
    </location>
</feature>
<proteinExistence type="predicted"/>
<dbReference type="AlphaFoldDB" id="A0A939ELJ3"/>
<dbReference type="Gene3D" id="3.60.40.10">
    <property type="entry name" value="PPM-type phosphatase domain"/>
    <property type="match status" value="1"/>
</dbReference>
<protein>
    <submittedName>
        <fullName evidence="2">Protein phosphatase 2C domain-containing protein</fullName>
    </submittedName>
</protein>